<dbReference type="GO" id="GO:0016887">
    <property type="term" value="F:ATP hydrolysis activity"/>
    <property type="evidence" value="ECO:0007669"/>
    <property type="project" value="InterPro"/>
</dbReference>
<gene>
    <name evidence="6" type="ORF">IAC58_03270</name>
</gene>
<evidence type="ECO:0000256" key="2">
    <source>
        <dbReference type="ARBA" id="ARBA00022741"/>
    </source>
</evidence>
<dbReference type="AlphaFoldDB" id="A0A9D9DK07"/>
<sequence length="610" mass="70585">MDEKIDLKELRKKRKEEEKQKEKEEAILSKERDKVYKEVTEYEKKHKKEPKIAPSDCYVALEHINKIYSNRVQAVYDFNLRIKKNEFIVFVGPSGCGKSTTLRMIAGLEDITSGDLFIDGVYANDLEPKDRNISMVFQSYALYPHMTVYNNMAFGLKMRHVPRDEIDDRVHRAAKILQIEEYLDRKPRALSGGQCQRVALGRAIVRNSKIFLMDEPLSNLDAKLRVQMRSEIVKLHEELGATTVYVTHDQTEAMTMASRIVVLKGGYIQQVGTPKEIYNKPSNIFVATFIGSPAMNIIKAKLSGNTITLQSGFEIEINNERLETLKSYYLNEIESLKSEIKKVEEDKNKAIEKALLRNKEFKELDTKINDNMKEINSLKDEIDTNKFVSKIKELEVVKQNKENDLKNATNDLNNEKSFFLKWSFKKEIKGLNKDIEGLNYDINNLKSNLDKSNDEAFNKDINEKIKTLENENLELGEKIISKKDELLRTLDMNEFNSFDEKVKNLNDTITRYEVLSKNPDGDYLLGIRPEDIAQSNVNNNFVEPSKTFKLKVDVAELLGNEYYVHTKVLDETLLAKVNAITDIKHNDEIELMLDISKIHLFNKDNERLIW</sequence>
<dbReference type="GO" id="GO:0008643">
    <property type="term" value="P:carbohydrate transport"/>
    <property type="evidence" value="ECO:0007669"/>
    <property type="project" value="InterPro"/>
</dbReference>
<keyword evidence="4" id="KW-0175">Coiled coil</keyword>
<dbReference type="InterPro" id="IPR017871">
    <property type="entry name" value="ABC_transporter-like_CS"/>
</dbReference>
<feature type="coiled-coil region" evidence="4">
    <location>
        <begin position="5"/>
        <end position="34"/>
    </location>
</feature>
<dbReference type="Gene3D" id="2.40.50.100">
    <property type="match status" value="2"/>
</dbReference>
<dbReference type="SUPFAM" id="SSF52540">
    <property type="entry name" value="P-loop containing nucleoside triphosphate hydrolases"/>
    <property type="match status" value="1"/>
</dbReference>
<evidence type="ECO:0000259" key="5">
    <source>
        <dbReference type="PROSITE" id="PS50893"/>
    </source>
</evidence>
<protein>
    <submittedName>
        <fullName evidence="6">ATP-binding cassette domain-containing protein</fullName>
    </submittedName>
</protein>
<dbReference type="SMART" id="SM00382">
    <property type="entry name" value="AAA"/>
    <property type="match status" value="1"/>
</dbReference>
<dbReference type="InterPro" id="IPR005116">
    <property type="entry name" value="Transp-assoc_OB_typ1"/>
</dbReference>
<dbReference type="Proteomes" id="UP000823613">
    <property type="component" value="Unassembled WGS sequence"/>
</dbReference>
<dbReference type="Pfam" id="PF03459">
    <property type="entry name" value="TOBE"/>
    <property type="match status" value="1"/>
</dbReference>
<feature type="domain" description="ABC transporter" evidence="5">
    <location>
        <begin position="59"/>
        <end position="290"/>
    </location>
</feature>
<name>A0A9D9DK07_9BACL</name>
<reference evidence="6" key="2">
    <citation type="journal article" date="2021" name="PeerJ">
        <title>Extensive microbial diversity within the chicken gut microbiome revealed by metagenomics and culture.</title>
        <authorList>
            <person name="Gilroy R."/>
            <person name="Ravi A."/>
            <person name="Getino M."/>
            <person name="Pursley I."/>
            <person name="Horton D.L."/>
            <person name="Alikhan N.F."/>
            <person name="Baker D."/>
            <person name="Gharbi K."/>
            <person name="Hall N."/>
            <person name="Watson M."/>
            <person name="Adriaenssens E.M."/>
            <person name="Foster-Nyarko E."/>
            <person name="Jarju S."/>
            <person name="Secka A."/>
            <person name="Antonio M."/>
            <person name="Oren A."/>
            <person name="Chaudhuri R.R."/>
            <person name="La Ragione R."/>
            <person name="Hildebrand F."/>
            <person name="Pallen M.J."/>
        </authorList>
    </citation>
    <scope>NUCLEOTIDE SEQUENCE</scope>
    <source>
        <strain evidence="6">11159</strain>
    </source>
</reference>
<dbReference type="GO" id="GO:0055052">
    <property type="term" value="C:ATP-binding cassette (ABC) transporter complex, substrate-binding subunit-containing"/>
    <property type="evidence" value="ECO:0007669"/>
    <property type="project" value="TreeGrafter"/>
</dbReference>
<dbReference type="InterPro" id="IPR008995">
    <property type="entry name" value="Mo/tungstate-bd_C_term_dom"/>
</dbReference>
<dbReference type="FunFam" id="3.40.50.300:FF:000042">
    <property type="entry name" value="Maltose/maltodextrin ABC transporter, ATP-binding protein"/>
    <property type="match status" value="1"/>
</dbReference>
<dbReference type="SUPFAM" id="SSF50331">
    <property type="entry name" value="MOP-like"/>
    <property type="match status" value="1"/>
</dbReference>
<dbReference type="InterPro" id="IPR047641">
    <property type="entry name" value="ABC_transpr_MalK/UgpC-like"/>
</dbReference>
<evidence type="ECO:0000313" key="7">
    <source>
        <dbReference type="Proteomes" id="UP000823613"/>
    </source>
</evidence>
<proteinExistence type="predicted"/>
<dbReference type="GO" id="GO:0140359">
    <property type="term" value="F:ABC-type transporter activity"/>
    <property type="evidence" value="ECO:0007669"/>
    <property type="project" value="InterPro"/>
</dbReference>
<evidence type="ECO:0000256" key="4">
    <source>
        <dbReference type="SAM" id="Coils"/>
    </source>
</evidence>
<dbReference type="PROSITE" id="PS00211">
    <property type="entry name" value="ABC_TRANSPORTER_1"/>
    <property type="match status" value="1"/>
</dbReference>
<keyword evidence="1" id="KW-0813">Transport</keyword>
<dbReference type="Gene3D" id="2.40.50.140">
    <property type="entry name" value="Nucleic acid-binding proteins"/>
    <property type="match status" value="1"/>
</dbReference>
<comment type="caution">
    <text evidence="6">The sequence shown here is derived from an EMBL/GenBank/DDBJ whole genome shotgun (WGS) entry which is preliminary data.</text>
</comment>
<dbReference type="PROSITE" id="PS50893">
    <property type="entry name" value="ABC_TRANSPORTER_2"/>
    <property type="match status" value="1"/>
</dbReference>
<feature type="coiled-coil region" evidence="4">
    <location>
        <begin position="319"/>
        <end position="485"/>
    </location>
</feature>
<evidence type="ECO:0000256" key="3">
    <source>
        <dbReference type="ARBA" id="ARBA00022840"/>
    </source>
</evidence>
<dbReference type="EMBL" id="JADIMY010000068">
    <property type="protein sequence ID" value="MBO8427555.1"/>
    <property type="molecule type" value="Genomic_DNA"/>
</dbReference>
<reference evidence="6" key="1">
    <citation type="submission" date="2020-10" db="EMBL/GenBank/DDBJ databases">
        <authorList>
            <person name="Gilroy R."/>
        </authorList>
    </citation>
    <scope>NUCLEOTIDE SEQUENCE</scope>
    <source>
        <strain evidence="6">11159</strain>
    </source>
</reference>
<accession>A0A9D9DK07</accession>
<evidence type="ECO:0000313" key="6">
    <source>
        <dbReference type="EMBL" id="MBO8427555.1"/>
    </source>
</evidence>
<keyword evidence="2" id="KW-0547">Nucleotide-binding</keyword>
<evidence type="ECO:0000256" key="1">
    <source>
        <dbReference type="ARBA" id="ARBA00022448"/>
    </source>
</evidence>
<dbReference type="InterPro" id="IPR003439">
    <property type="entry name" value="ABC_transporter-like_ATP-bd"/>
</dbReference>
<dbReference type="GO" id="GO:0005524">
    <property type="term" value="F:ATP binding"/>
    <property type="evidence" value="ECO:0007669"/>
    <property type="project" value="UniProtKB-KW"/>
</dbReference>
<dbReference type="CDD" id="cd03301">
    <property type="entry name" value="ABC_MalK_N"/>
    <property type="match status" value="1"/>
</dbReference>
<dbReference type="InterPro" id="IPR027417">
    <property type="entry name" value="P-loop_NTPase"/>
</dbReference>
<dbReference type="InterPro" id="IPR015855">
    <property type="entry name" value="ABC_transpr_MalK-like"/>
</dbReference>
<dbReference type="Pfam" id="PF00005">
    <property type="entry name" value="ABC_tran"/>
    <property type="match status" value="1"/>
</dbReference>
<organism evidence="6 7">
    <name type="scientific">Candidatus Onthovivens merdipullorum</name>
    <dbReference type="NCBI Taxonomy" id="2840889"/>
    <lineage>
        <taxon>Bacteria</taxon>
        <taxon>Bacillati</taxon>
        <taxon>Bacillota</taxon>
        <taxon>Bacilli</taxon>
        <taxon>Bacillales</taxon>
        <taxon>Candidatus Onthovivens</taxon>
    </lineage>
</organism>
<dbReference type="PANTHER" id="PTHR43875">
    <property type="entry name" value="MALTODEXTRIN IMPORT ATP-BINDING PROTEIN MSMX"/>
    <property type="match status" value="1"/>
</dbReference>
<dbReference type="InterPro" id="IPR012340">
    <property type="entry name" value="NA-bd_OB-fold"/>
</dbReference>
<dbReference type="Gene3D" id="3.40.50.300">
    <property type="entry name" value="P-loop containing nucleotide triphosphate hydrolases"/>
    <property type="match status" value="1"/>
</dbReference>
<keyword evidence="3 6" id="KW-0067">ATP-binding</keyword>
<dbReference type="PANTHER" id="PTHR43875:SF1">
    <property type="entry name" value="OSMOPROTECTIVE COMPOUNDS UPTAKE ATP-BINDING PROTEIN GGTA"/>
    <property type="match status" value="1"/>
</dbReference>
<dbReference type="InterPro" id="IPR003593">
    <property type="entry name" value="AAA+_ATPase"/>
</dbReference>